<dbReference type="Pfam" id="PF03601">
    <property type="entry name" value="Cons_hypoth698"/>
    <property type="match status" value="1"/>
</dbReference>
<feature type="transmembrane region" description="Helical" evidence="7">
    <location>
        <begin position="347"/>
        <end position="373"/>
    </location>
</feature>
<evidence type="ECO:0000256" key="3">
    <source>
        <dbReference type="ARBA" id="ARBA00022475"/>
    </source>
</evidence>
<evidence type="ECO:0000256" key="4">
    <source>
        <dbReference type="ARBA" id="ARBA00022692"/>
    </source>
</evidence>
<proteinExistence type="inferred from homology"/>
<reference evidence="8" key="1">
    <citation type="submission" date="2018-12" db="EMBL/GenBank/DDBJ databases">
        <title>Novel natural products biosynthetic potential of the class Ktedonobacteria.</title>
        <authorList>
            <person name="Zheng Y."/>
            <person name="Saitou A."/>
            <person name="Wang C.M."/>
            <person name="Toyoda A."/>
            <person name="Minakuchi Y."/>
            <person name="Sekiguchi Y."/>
            <person name="Ueda K."/>
            <person name="Takano H."/>
            <person name="Sakai Y."/>
            <person name="Yokota A."/>
            <person name="Yabe S."/>
        </authorList>
    </citation>
    <scope>NUCLEOTIDE SEQUENCE</scope>
    <source>
        <strain evidence="8">A3-2</strain>
    </source>
</reference>
<feature type="transmembrane region" description="Helical" evidence="7">
    <location>
        <begin position="242"/>
        <end position="260"/>
    </location>
</feature>
<dbReference type="EMBL" id="AP019377">
    <property type="protein sequence ID" value="BBH95115.1"/>
    <property type="molecule type" value="Genomic_DNA"/>
</dbReference>
<keyword evidence="6 7" id="KW-0472">Membrane</keyword>
<protein>
    <submittedName>
        <fullName evidence="8">Uncharacterized protein</fullName>
    </submittedName>
</protein>
<dbReference type="PANTHER" id="PTHR30106:SF1">
    <property type="entry name" value="UPF0324 MEMBRANE PROTEIN FN0533"/>
    <property type="match status" value="1"/>
</dbReference>
<evidence type="ECO:0000256" key="2">
    <source>
        <dbReference type="ARBA" id="ARBA00007977"/>
    </source>
</evidence>
<organism evidence="8">
    <name type="scientific">Thermogemmatispora argillosa</name>
    <dbReference type="NCBI Taxonomy" id="2045280"/>
    <lineage>
        <taxon>Bacteria</taxon>
        <taxon>Bacillati</taxon>
        <taxon>Chloroflexota</taxon>
        <taxon>Ktedonobacteria</taxon>
        <taxon>Thermogemmatisporales</taxon>
        <taxon>Thermogemmatisporaceae</taxon>
        <taxon>Thermogemmatispora</taxon>
    </lineage>
</organism>
<feature type="transmembrane region" description="Helical" evidence="7">
    <location>
        <begin position="93"/>
        <end position="112"/>
    </location>
</feature>
<feature type="transmembrane region" description="Helical" evidence="7">
    <location>
        <begin position="61"/>
        <end position="81"/>
    </location>
</feature>
<feature type="transmembrane region" description="Helical" evidence="7">
    <location>
        <begin position="209"/>
        <end position="230"/>
    </location>
</feature>
<accession>A0A455T744</accession>
<evidence type="ECO:0000256" key="7">
    <source>
        <dbReference type="SAM" id="Phobius"/>
    </source>
</evidence>
<feature type="transmembrane region" description="Helical" evidence="7">
    <location>
        <begin position="281"/>
        <end position="304"/>
    </location>
</feature>
<evidence type="ECO:0000313" key="8">
    <source>
        <dbReference type="EMBL" id="BBH95115.1"/>
    </source>
</evidence>
<dbReference type="AlphaFoldDB" id="A0A455T744"/>
<comment type="subcellular location">
    <subcellularLocation>
        <location evidence="1">Cell membrane</location>
        <topology evidence="1">Multi-pass membrane protein</topology>
    </subcellularLocation>
</comment>
<dbReference type="PANTHER" id="PTHR30106">
    <property type="entry name" value="INNER MEMBRANE PROTEIN YEIH-RELATED"/>
    <property type="match status" value="1"/>
</dbReference>
<feature type="transmembrane region" description="Helical" evidence="7">
    <location>
        <begin position="175"/>
        <end position="197"/>
    </location>
</feature>
<name>A0A455T744_9CHLR</name>
<gene>
    <name evidence="8" type="ORF">KTA_33140</name>
</gene>
<feature type="transmembrane region" description="Helical" evidence="7">
    <location>
        <begin position="20"/>
        <end position="41"/>
    </location>
</feature>
<sequence>MSTSPSAISAPAARKQGAQWPLLLASLFIVFVLSVAVWWLTKVLPTFFSGTLRRTLSSIEFPVYAIALGLLANGILTLLGWRERLAAAFRTELFLKTGVILLGAGLNLFDLLKIGLGGIIQAVILITSVFFTAWFLGGAFKLERHLRALIAASVSICGVSAAIAAAAAVQAKREQLGYVASLVIVFSLPLIFLQPLIAHWLQLSQAVAGAWIGGNIDTTAAVTASGAIAGQVALQYATVVKLSQNALIGLIAFLLTLYWITRVERDSGRERPRWSEIFTRFPKFVIGFILASLTMTVLLNLHLLQASQAILNDLNALRTWFFTLAFVSIGLGFRLEGFREAGLRPVLVYGLATLFNTALALLLAFLIFGVFAFHS</sequence>
<feature type="transmembrane region" description="Helical" evidence="7">
    <location>
        <begin position="118"/>
        <end position="136"/>
    </location>
</feature>
<evidence type="ECO:0000256" key="6">
    <source>
        <dbReference type="ARBA" id="ARBA00023136"/>
    </source>
</evidence>
<keyword evidence="5 7" id="KW-1133">Transmembrane helix</keyword>
<dbReference type="GO" id="GO:0005886">
    <property type="term" value="C:plasma membrane"/>
    <property type="evidence" value="ECO:0007669"/>
    <property type="project" value="UniProtKB-SubCell"/>
</dbReference>
<evidence type="ECO:0000256" key="5">
    <source>
        <dbReference type="ARBA" id="ARBA00022989"/>
    </source>
</evidence>
<feature type="transmembrane region" description="Helical" evidence="7">
    <location>
        <begin position="316"/>
        <end position="335"/>
    </location>
</feature>
<evidence type="ECO:0000256" key="1">
    <source>
        <dbReference type="ARBA" id="ARBA00004651"/>
    </source>
</evidence>
<keyword evidence="4 7" id="KW-0812">Transmembrane</keyword>
<keyword evidence="3" id="KW-1003">Cell membrane</keyword>
<feature type="transmembrane region" description="Helical" evidence="7">
    <location>
        <begin position="148"/>
        <end position="169"/>
    </location>
</feature>
<dbReference type="InterPro" id="IPR018383">
    <property type="entry name" value="UPF0324_pro"/>
</dbReference>
<comment type="similarity">
    <text evidence="2">Belongs to the UPF0324 family.</text>
</comment>